<feature type="domain" description="ABC transporter" evidence="15">
    <location>
        <begin position="445"/>
        <end position="663"/>
    </location>
</feature>
<accession>A0A507CSI8</accession>
<evidence type="ECO:0000256" key="1">
    <source>
        <dbReference type="ARBA" id="ARBA00004496"/>
    </source>
</evidence>
<dbReference type="Proteomes" id="UP000317494">
    <property type="component" value="Unassembled WGS sequence"/>
</dbReference>
<dbReference type="Gene3D" id="1.25.10.10">
    <property type="entry name" value="Leucine-rich Repeat Variant"/>
    <property type="match status" value="1"/>
</dbReference>
<protein>
    <recommendedName>
        <fullName evidence="15">ABC transporter domain-containing protein</fullName>
    </recommendedName>
</protein>
<evidence type="ECO:0000313" key="19">
    <source>
        <dbReference type="Proteomes" id="UP000320475"/>
    </source>
</evidence>
<dbReference type="InterPro" id="IPR021133">
    <property type="entry name" value="HEAT_type_2"/>
</dbReference>
<dbReference type="InterPro" id="IPR050611">
    <property type="entry name" value="ABCF"/>
</dbReference>
<dbReference type="GO" id="GO:0016887">
    <property type="term" value="F:ATP hydrolysis activity"/>
    <property type="evidence" value="ECO:0007669"/>
    <property type="project" value="InterPro"/>
</dbReference>
<dbReference type="InterPro" id="IPR047036">
    <property type="entry name" value="EF3_4HB_sf"/>
</dbReference>
<dbReference type="OrthoDB" id="2110130at2759"/>
<feature type="domain" description="ABC transporter" evidence="15">
    <location>
        <begin position="689"/>
        <end position="1010"/>
    </location>
</feature>
<evidence type="ECO:0000256" key="7">
    <source>
        <dbReference type="ARBA" id="ARBA00022768"/>
    </source>
</evidence>
<organism evidence="17 18">
    <name type="scientific">Synchytrium endobioticum</name>
    <dbReference type="NCBI Taxonomy" id="286115"/>
    <lineage>
        <taxon>Eukaryota</taxon>
        <taxon>Fungi</taxon>
        <taxon>Fungi incertae sedis</taxon>
        <taxon>Chytridiomycota</taxon>
        <taxon>Chytridiomycota incertae sedis</taxon>
        <taxon>Chytridiomycetes</taxon>
        <taxon>Synchytriales</taxon>
        <taxon>Synchytriaceae</taxon>
        <taxon>Synchytrium</taxon>
    </lineage>
</organism>
<dbReference type="FunFam" id="1.25.10.10:FF:000076">
    <property type="entry name" value="Elongation factor 3"/>
    <property type="match status" value="1"/>
</dbReference>
<comment type="pathway">
    <text evidence="2">Protein biosynthesis; polypeptide chain elongation.</text>
</comment>
<dbReference type="Gene3D" id="1.20.1390.20">
    <property type="match status" value="1"/>
</dbReference>
<dbReference type="EMBL" id="QEAN01000244">
    <property type="protein sequence ID" value="TPX42127.1"/>
    <property type="molecule type" value="Genomic_DNA"/>
</dbReference>
<dbReference type="InterPro" id="IPR017871">
    <property type="entry name" value="ABC_transporter-like_CS"/>
</dbReference>
<dbReference type="GO" id="GO:0005737">
    <property type="term" value="C:cytoplasm"/>
    <property type="evidence" value="ECO:0007669"/>
    <property type="project" value="UniProtKB-SubCell"/>
</dbReference>
<dbReference type="InterPro" id="IPR015688">
    <property type="entry name" value="eEF3_ABC2_chromodomain-like"/>
</dbReference>
<dbReference type="PANTHER" id="PTHR19211">
    <property type="entry name" value="ATP-BINDING TRANSPORT PROTEIN-RELATED"/>
    <property type="match status" value="1"/>
</dbReference>
<dbReference type="Pfam" id="PF24984">
    <property type="entry name" value="HEAT_EF3_GNC1"/>
    <property type="match status" value="1"/>
</dbReference>
<evidence type="ECO:0000256" key="4">
    <source>
        <dbReference type="ARBA" id="ARBA00022490"/>
    </source>
</evidence>
<gene>
    <name evidence="16" type="ORF">SeLEV6574_g05907</name>
    <name evidence="17" type="ORF">SeMB42_g05271</name>
</gene>
<evidence type="ECO:0000313" key="17">
    <source>
        <dbReference type="EMBL" id="TPX42127.1"/>
    </source>
</evidence>
<dbReference type="InterPro" id="IPR003439">
    <property type="entry name" value="ABC_transporter-like_ATP-bd"/>
</dbReference>
<evidence type="ECO:0000313" key="16">
    <source>
        <dbReference type="EMBL" id="TPX41808.1"/>
    </source>
</evidence>
<evidence type="ECO:0000256" key="10">
    <source>
        <dbReference type="ARBA" id="ARBA00022884"/>
    </source>
</evidence>
<dbReference type="InterPro" id="IPR047038">
    <property type="entry name" value="eEF3_chromodomain-like_sf"/>
</dbReference>
<sequence>MVDSEVCTGKDAKIGGVSKVMSDVFSKAISAATTKERTDLATELKQLVQDQGCEPLNQSQVLATLKTHLNNQKQPLAREGALVVIASLSEVKALEPYLVPLLSIVLERLSDKVKNVQQVAIPAYKALTNLCNPNAINVILPMIYENMAYSKKWQTKAGALELLSTLIKSRPTLLASRVPDMLPLVSECMWDTKDEIKVIARSTMGDVCNLISNKDIDEFIPALIDCIAHPEKVPDTIHMLGATTFVSAVESPTLAIMVPLLSRAMTERRNTAILRKTALIIDNMCKLVEKPEIAWPFLPKILPGLKKIEDEISDPECRTVVQRAYATMLKVSHANADGTVTEKTAEKKDDTPCIAALLTDLIKANAAFQVDGFGATAVEYIAHMLSALIAARDAEPSVWTESIVPYLSGLINKGDAEKVAAAVTAKLAGSASNDFEPEEDEEEGVDLCNCQFSLAYGAKILLNQAVLRLKKGHRYGLCGANGTGKSTLMRAISNEQVENFPPCSELKTVYVEHDIDGSEAETKVLDFVAGDERIVEMKKSRDEVATTLRSVGFTDELLNFPVMALSGGWKMKLALARAMVLEAQIMLLDEPTNHLDVVNVAWLENYLNTLEDVTSIIVSHDPGFLDRVCTDVIHLNSFKLRRYKGNLSEFVKRVPEAKSYYDLSQSQIEFRFPEPGFLEGVKTRERAIIKMNGISFTYPNTDRKILDNISFQCSLASRVSVVGPNGAGKSTLIKVLTGELEPDGGQVWRHPNLRIAYVAQHAFHHIEQHLSKTPSQYIQWRYAFGEDREEASKVTKQISEEEEKAMSKVHVINGRKLQVEEVLRRRKLKQSYEYEVSFVGCSSVDNMWFPRRQLIEEFGLSKKVNEVDAKAAAEAGLVKPLTAKSIEKHLADVGLEPEFASHSHIRGLSGGQKVKLVIGAAMWMNPHMVVLDEPSNYLDRDSLGALATAIRNYGGGVIMVTHNSQFSQTLCNEVWQVDSGKLLPSGHNWVKGEHGEKLQDKDQEDQLDSMGNVIKAVKKEKISARDLKKKKKQKKKGLIDGDDDDDEWA</sequence>
<dbReference type="Gene3D" id="2.40.50.990">
    <property type="match status" value="1"/>
</dbReference>
<dbReference type="STRING" id="286115.A0A507CSI8"/>
<keyword evidence="7" id="KW-0251">Elongation factor</keyword>
<evidence type="ECO:0000256" key="5">
    <source>
        <dbReference type="ARBA" id="ARBA00022737"/>
    </source>
</evidence>
<dbReference type="GO" id="GO:0003723">
    <property type="term" value="F:RNA binding"/>
    <property type="evidence" value="ECO:0007669"/>
    <property type="project" value="UniProtKB-KW"/>
</dbReference>
<dbReference type="VEuPathDB" id="FungiDB:SeMB42_g05271"/>
<feature type="repeat" description="HEAT" evidence="13">
    <location>
        <begin position="181"/>
        <end position="219"/>
    </location>
</feature>
<dbReference type="Pfam" id="PF24987">
    <property type="entry name" value="HEAT_EF3_N"/>
    <property type="match status" value="1"/>
</dbReference>
<keyword evidence="9" id="KW-0067">ATP-binding</keyword>
<dbReference type="SUPFAM" id="SSF48371">
    <property type="entry name" value="ARM repeat"/>
    <property type="match status" value="1"/>
</dbReference>
<evidence type="ECO:0000259" key="15">
    <source>
        <dbReference type="PROSITE" id="PS50893"/>
    </source>
</evidence>
<proteinExistence type="inferred from homology"/>
<keyword evidence="4" id="KW-0963">Cytoplasm</keyword>
<keyword evidence="18" id="KW-1185">Reference proteome</keyword>
<dbReference type="PANTHER" id="PTHR19211:SF5">
    <property type="entry name" value="ELONGATION FACTOR 3A-RELATED"/>
    <property type="match status" value="1"/>
</dbReference>
<dbReference type="InterPro" id="IPR027417">
    <property type="entry name" value="P-loop_NTPase"/>
</dbReference>
<comment type="subcellular location">
    <subcellularLocation>
        <location evidence="1">Cytoplasm</location>
    </subcellularLocation>
</comment>
<dbReference type="Gene3D" id="3.40.50.300">
    <property type="entry name" value="P-loop containing nucleotide triphosphate hydrolases"/>
    <property type="match status" value="2"/>
</dbReference>
<feature type="region of interest" description="Disordered" evidence="14">
    <location>
        <begin position="1026"/>
        <end position="1049"/>
    </location>
</feature>
<evidence type="ECO:0000256" key="11">
    <source>
        <dbReference type="ARBA" id="ARBA00022917"/>
    </source>
</evidence>
<feature type="compositionally biased region" description="Acidic residues" evidence="14">
    <location>
        <begin position="1040"/>
        <end position="1049"/>
    </location>
</feature>
<evidence type="ECO:0000256" key="6">
    <source>
        <dbReference type="ARBA" id="ARBA00022741"/>
    </source>
</evidence>
<dbReference type="EMBL" id="QEAM01000301">
    <property type="protein sequence ID" value="TPX41808.1"/>
    <property type="molecule type" value="Genomic_DNA"/>
</dbReference>
<keyword evidence="6" id="KW-0547">Nucleotide-binding</keyword>
<dbReference type="SUPFAM" id="SSF52540">
    <property type="entry name" value="P-loop containing nucleoside triphosphate hydrolases"/>
    <property type="match status" value="2"/>
</dbReference>
<dbReference type="CDD" id="cd18626">
    <property type="entry name" value="CD_eEF3"/>
    <property type="match status" value="1"/>
</dbReference>
<dbReference type="CDD" id="cd03221">
    <property type="entry name" value="ABCF_EF-3"/>
    <property type="match status" value="1"/>
</dbReference>
<evidence type="ECO:0000256" key="8">
    <source>
        <dbReference type="ARBA" id="ARBA00022801"/>
    </source>
</evidence>
<dbReference type="InterPro" id="IPR003593">
    <property type="entry name" value="AAA+_ATPase"/>
</dbReference>
<evidence type="ECO:0000256" key="14">
    <source>
        <dbReference type="SAM" id="MobiDB-lite"/>
    </source>
</evidence>
<evidence type="ECO:0000256" key="2">
    <source>
        <dbReference type="ARBA" id="ARBA00004815"/>
    </source>
</evidence>
<keyword evidence="8" id="KW-0378">Hydrolase</keyword>
<feature type="compositionally biased region" description="Basic residues" evidence="14">
    <location>
        <begin position="1027"/>
        <end position="1036"/>
    </location>
</feature>
<evidence type="ECO:0000256" key="3">
    <source>
        <dbReference type="ARBA" id="ARBA00011054"/>
    </source>
</evidence>
<dbReference type="InterPro" id="IPR016024">
    <property type="entry name" value="ARM-type_fold"/>
</dbReference>
<dbReference type="SUPFAM" id="SSF54160">
    <property type="entry name" value="Chromo domain-like"/>
    <property type="match status" value="1"/>
</dbReference>
<comment type="catalytic activity">
    <reaction evidence="12">
        <text>ATP + H2O = ADP + phosphate + H(+)</text>
        <dbReference type="Rhea" id="RHEA:13065"/>
        <dbReference type="ChEBI" id="CHEBI:15377"/>
        <dbReference type="ChEBI" id="CHEBI:15378"/>
        <dbReference type="ChEBI" id="CHEBI:30616"/>
        <dbReference type="ChEBI" id="CHEBI:43474"/>
        <dbReference type="ChEBI" id="CHEBI:456216"/>
    </reaction>
</comment>
<dbReference type="InterPro" id="IPR016197">
    <property type="entry name" value="Chromo-like_dom_sf"/>
</dbReference>
<dbReference type="InterPro" id="IPR040533">
    <property type="entry name" value="EF3_4HB"/>
</dbReference>
<dbReference type="SMART" id="SM00382">
    <property type="entry name" value="AAA"/>
    <property type="match status" value="2"/>
</dbReference>
<dbReference type="UniPathway" id="UPA00345"/>
<dbReference type="PROSITE" id="PS00211">
    <property type="entry name" value="ABC_TRANSPORTER_1"/>
    <property type="match status" value="2"/>
</dbReference>
<dbReference type="FunFam" id="3.40.50.300:FF:000193">
    <property type="entry name" value="Probable Elongation factor 3"/>
    <property type="match status" value="1"/>
</dbReference>
<comment type="similarity">
    <text evidence="3">Belongs to the ABC transporter superfamily. ABCF family. EF3 subfamily.</text>
</comment>
<dbReference type="GO" id="GO:0005524">
    <property type="term" value="F:ATP binding"/>
    <property type="evidence" value="ECO:0007669"/>
    <property type="project" value="UniProtKB-KW"/>
</dbReference>
<evidence type="ECO:0000313" key="18">
    <source>
        <dbReference type="Proteomes" id="UP000317494"/>
    </source>
</evidence>
<dbReference type="Pfam" id="PF00005">
    <property type="entry name" value="ABC_tran"/>
    <property type="match status" value="2"/>
</dbReference>
<name>A0A507CSI8_9FUNG</name>
<reference evidence="18 19" key="1">
    <citation type="journal article" date="2019" name="Sci. Rep.">
        <title>Comparative genomics of chytrid fungi reveal insights into the obligate biotrophic and pathogenic lifestyle of Synchytrium endobioticum.</title>
        <authorList>
            <person name="van de Vossenberg B.T.L.H."/>
            <person name="Warris S."/>
            <person name="Nguyen H.D.T."/>
            <person name="van Gent-Pelzer M.P.E."/>
            <person name="Joly D.L."/>
            <person name="van de Geest H.C."/>
            <person name="Bonants P.J.M."/>
            <person name="Smith D.S."/>
            <person name="Levesque C.A."/>
            <person name="van der Lee T.A.J."/>
        </authorList>
    </citation>
    <scope>NUCLEOTIDE SEQUENCE [LARGE SCALE GENOMIC DNA]</scope>
    <source>
        <strain evidence="16 19">LEV6574</strain>
        <strain evidence="17 18">MB42</strain>
    </source>
</reference>
<evidence type="ECO:0000256" key="9">
    <source>
        <dbReference type="ARBA" id="ARBA00022840"/>
    </source>
</evidence>
<keyword evidence="11" id="KW-0648">Protein biosynthesis</keyword>
<dbReference type="PROSITE" id="PS50077">
    <property type="entry name" value="HEAT_REPEAT"/>
    <property type="match status" value="1"/>
</dbReference>
<keyword evidence="5" id="KW-0677">Repeat</keyword>
<dbReference type="Proteomes" id="UP000320475">
    <property type="component" value="Unassembled WGS sequence"/>
</dbReference>
<dbReference type="AlphaFoldDB" id="A0A507CSI8"/>
<dbReference type="PROSITE" id="PS50893">
    <property type="entry name" value="ABC_TRANSPORTER_2"/>
    <property type="match status" value="2"/>
</dbReference>
<dbReference type="Pfam" id="PF17947">
    <property type="entry name" value="4HB"/>
    <property type="match status" value="1"/>
</dbReference>
<evidence type="ECO:0000256" key="13">
    <source>
        <dbReference type="PROSITE-ProRule" id="PRU00103"/>
    </source>
</evidence>
<comment type="caution">
    <text evidence="17">The sequence shown here is derived from an EMBL/GenBank/DDBJ whole genome shotgun (WGS) entry which is preliminary data.</text>
</comment>
<dbReference type="GO" id="GO:0003746">
    <property type="term" value="F:translation elongation factor activity"/>
    <property type="evidence" value="ECO:0007669"/>
    <property type="project" value="UniProtKB-KW"/>
</dbReference>
<dbReference type="InterPro" id="IPR011989">
    <property type="entry name" value="ARM-like"/>
</dbReference>
<evidence type="ECO:0000256" key="12">
    <source>
        <dbReference type="ARBA" id="ARBA00049360"/>
    </source>
</evidence>
<keyword evidence="10" id="KW-0694">RNA-binding</keyword>